<dbReference type="InterPro" id="IPR036065">
    <property type="entry name" value="BolA-like_sf"/>
</dbReference>
<sequence>MMRKERIKNILVDHLAPVLLEVENESHNHHVPSDSETHFKLIVVTPAFESLERIDRHRKVNSLLADELKTGLHALSLHLYSPAEWEKKQKAMPRSPTCRGGFKHG</sequence>
<protein>
    <submittedName>
        <fullName evidence="4">Regulator of penicillin binding proteins and beta lactamase transcription (Morphogene)</fullName>
    </submittedName>
</protein>
<evidence type="ECO:0000313" key="4">
    <source>
        <dbReference type="EMBL" id="STX51932.1"/>
    </source>
</evidence>
<proteinExistence type="inferred from homology"/>
<dbReference type="InterPro" id="IPR002634">
    <property type="entry name" value="BolA"/>
</dbReference>
<feature type="region of interest" description="Disordered" evidence="3">
    <location>
        <begin position="86"/>
        <end position="105"/>
    </location>
</feature>
<dbReference type="SUPFAM" id="SSF82657">
    <property type="entry name" value="BolA-like"/>
    <property type="match status" value="1"/>
</dbReference>
<dbReference type="AlphaFoldDB" id="A0A378JUP4"/>
<keyword evidence="5" id="KW-1185">Reference proteome</keyword>
<dbReference type="Proteomes" id="UP000254794">
    <property type="component" value="Unassembled WGS sequence"/>
</dbReference>
<dbReference type="Pfam" id="PF01722">
    <property type="entry name" value="BolA"/>
    <property type="match status" value="1"/>
</dbReference>
<evidence type="ECO:0000313" key="5">
    <source>
        <dbReference type="Proteomes" id="UP000254794"/>
    </source>
</evidence>
<dbReference type="GO" id="GO:0006351">
    <property type="term" value="P:DNA-templated transcription"/>
    <property type="evidence" value="ECO:0007669"/>
    <property type="project" value="TreeGrafter"/>
</dbReference>
<comment type="similarity">
    <text evidence="1 2">Belongs to the BolA/IbaG family.</text>
</comment>
<gene>
    <name evidence="4" type="primary">bolA</name>
    <name evidence="4" type="ORF">NCTC13316_02035</name>
</gene>
<dbReference type="PANTHER" id="PTHR46229:SF2">
    <property type="entry name" value="BOLA-LIKE PROTEIN 1"/>
    <property type="match status" value="1"/>
</dbReference>
<dbReference type="InterPro" id="IPR050961">
    <property type="entry name" value="BolA/IbaG_stress_morph_reg"/>
</dbReference>
<dbReference type="Gene3D" id="3.30.300.90">
    <property type="entry name" value="BolA-like"/>
    <property type="match status" value="1"/>
</dbReference>
<organism evidence="4 5">
    <name type="scientific">Legionella busanensis</name>
    <dbReference type="NCBI Taxonomy" id="190655"/>
    <lineage>
        <taxon>Bacteria</taxon>
        <taxon>Pseudomonadati</taxon>
        <taxon>Pseudomonadota</taxon>
        <taxon>Gammaproteobacteria</taxon>
        <taxon>Legionellales</taxon>
        <taxon>Legionellaceae</taxon>
        <taxon>Legionella</taxon>
    </lineage>
</organism>
<reference evidence="4 5" key="1">
    <citation type="submission" date="2018-06" db="EMBL/GenBank/DDBJ databases">
        <authorList>
            <consortium name="Pathogen Informatics"/>
            <person name="Doyle S."/>
        </authorList>
    </citation>
    <scope>NUCLEOTIDE SEQUENCE [LARGE SCALE GENOMIC DNA]</scope>
    <source>
        <strain evidence="4 5">NCTC13316</strain>
    </source>
</reference>
<dbReference type="EMBL" id="UGOD01000001">
    <property type="protein sequence ID" value="STX51932.1"/>
    <property type="molecule type" value="Genomic_DNA"/>
</dbReference>
<dbReference type="PIRSF" id="PIRSF003113">
    <property type="entry name" value="BolA"/>
    <property type="match status" value="1"/>
</dbReference>
<dbReference type="PANTHER" id="PTHR46229">
    <property type="entry name" value="BOLA TRANSCRIPTION REGULATOR"/>
    <property type="match status" value="1"/>
</dbReference>
<evidence type="ECO:0000256" key="3">
    <source>
        <dbReference type="SAM" id="MobiDB-lite"/>
    </source>
</evidence>
<name>A0A378JUP4_9GAMM</name>
<dbReference type="GO" id="GO:0005829">
    <property type="term" value="C:cytosol"/>
    <property type="evidence" value="ECO:0007669"/>
    <property type="project" value="TreeGrafter"/>
</dbReference>
<accession>A0A378JUP4</accession>
<evidence type="ECO:0000256" key="2">
    <source>
        <dbReference type="RuleBase" id="RU003860"/>
    </source>
</evidence>
<evidence type="ECO:0000256" key="1">
    <source>
        <dbReference type="ARBA" id="ARBA00005578"/>
    </source>
</evidence>
<dbReference type="OrthoDB" id="9801469at2"/>